<comment type="caution">
    <text evidence="2">The sequence shown here is derived from an EMBL/GenBank/DDBJ whole genome shotgun (WGS) entry which is preliminary data.</text>
</comment>
<dbReference type="Pfam" id="PF20700">
    <property type="entry name" value="Mutator"/>
    <property type="match status" value="1"/>
</dbReference>
<dbReference type="EMBL" id="JAQQBS010001422">
    <property type="protein sequence ID" value="KAK0165586.1"/>
    <property type="molecule type" value="Genomic_DNA"/>
</dbReference>
<feature type="domain" description="Mutator-like transposase" evidence="1">
    <location>
        <begin position="114"/>
        <end position="198"/>
    </location>
</feature>
<gene>
    <name evidence="2" type="ORF">PV328_004090</name>
</gene>
<keyword evidence="3" id="KW-1185">Reference proteome</keyword>
<reference evidence="2" key="2">
    <citation type="submission" date="2023-03" db="EMBL/GenBank/DDBJ databases">
        <authorList>
            <person name="Inwood S.N."/>
            <person name="Skelly J.G."/>
            <person name="Guhlin J."/>
            <person name="Harrop T.W.R."/>
            <person name="Goldson S.G."/>
            <person name="Dearden P.K."/>
        </authorList>
    </citation>
    <scope>NUCLEOTIDE SEQUENCE</scope>
    <source>
        <strain evidence="2">Irish</strain>
        <tissue evidence="2">Whole body</tissue>
    </source>
</reference>
<dbReference type="AlphaFoldDB" id="A0AA39FA00"/>
<protein>
    <recommendedName>
        <fullName evidence="1">Mutator-like transposase domain-containing protein</fullName>
    </recommendedName>
</protein>
<dbReference type="Proteomes" id="UP001168990">
    <property type="component" value="Unassembled WGS sequence"/>
</dbReference>
<evidence type="ECO:0000313" key="3">
    <source>
        <dbReference type="Proteomes" id="UP001168990"/>
    </source>
</evidence>
<organism evidence="2 3">
    <name type="scientific">Microctonus aethiopoides</name>
    <dbReference type="NCBI Taxonomy" id="144406"/>
    <lineage>
        <taxon>Eukaryota</taxon>
        <taxon>Metazoa</taxon>
        <taxon>Ecdysozoa</taxon>
        <taxon>Arthropoda</taxon>
        <taxon>Hexapoda</taxon>
        <taxon>Insecta</taxon>
        <taxon>Pterygota</taxon>
        <taxon>Neoptera</taxon>
        <taxon>Endopterygota</taxon>
        <taxon>Hymenoptera</taxon>
        <taxon>Apocrita</taxon>
        <taxon>Ichneumonoidea</taxon>
        <taxon>Braconidae</taxon>
        <taxon>Euphorinae</taxon>
        <taxon>Microctonus</taxon>
    </lineage>
</organism>
<proteinExistence type="predicted"/>
<accession>A0AA39FA00</accession>
<dbReference type="InterPro" id="IPR049012">
    <property type="entry name" value="Mutator_transp_dom"/>
</dbReference>
<evidence type="ECO:0000259" key="1">
    <source>
        <dbReference type="Pfam" id="PF20700"/>
    </source>
</evidence>
<name>A0AA39FA00_9HYME</name>
<sequence length="206" mass="23760">MASLQVIERSLRELKLGQKTYTFAQLLKDVDALVISKNWVYMKYENEFIMFVEFASPNHFEGKKIVVINSMNVKFFNEGKPVPWISCEGVESKHELEYILDVYQVNSGNYHIMTNDQTQAQLKEKTRNDITTNVVLGTLNAGLGCTELNKLLMCLDIPELNFKLFKKYEREIGPVIEAAARRSCRKVAAEERKLVLSQLDELQKEM</sequence>
<evidence type="ECO:0000313" key="2">
    <source>
        <dbReference type="EMBL" id="KAK0165586.1"/>
    </source>
</evidence>
<reference evidence="2" key="1">
    <citation type="journal article" date="2023" name="bioRxiv">
        <title>Scaffold-level genome assemblies of two parasitoid biocontrol wasps reveal the parthenogenesis mechanism and an associated novel virus.</title>
        <authorList>
            <person name="Inwood S."/>
            <person name="Skelly J."/>
            <person name="Guhlin J."/>
            <person name="Harrop T."/>
            <person name="Goldson S."/>
            <person name="Dearden P."/>
        </authorList>
    </citation>
    <scope>NUCLEOTIDE SEQUENCE</scope>
    <source>
        <strain evidence="2">Irish</strain>
        <tissue evidence="2">Whole body</tissue>
    </source>
</reference>